<sequence>MEESQYLRTWQQELEKENEEHQRSLDKFLNEREMLLSKRGILSEIIFQSSGDDGIEKFKVHSGYNEIVSSLEKLEGQTQYELEENLRIKIRYNKHIISKIKLQVR</sequence>
<protein>
    <submittedName>
        <fullName evidence="2">Uncharacterized protein</fullName>
    </submittedName>
</protein>
<evidence type="ECO:0000256" key="1">
    <source>
        <dbReference type="SAM" id="Coils"/>
    </source>
</evidence>
<gene>
    <name evidence="2" type="ORF">QUF89_00055</name>
</gene>
<dbReference type="EMBL" id="JAUCEY010000001">
    <property type="protein sequence ID" value="MDM5450689.1"/>
    <property type="molecule type" value="Genomic_DNA"/>
</dbReference>
<keyword evidence="1" id="KW-0175">Coiled coil</keyword>
<accession>A0AAW7I874</accession>
<organism evidence="2 3">
    <name type="scientific">Peribacillus simplex</name>
    <dbReference type="NCBI Taxonomy" id="1478"/>
    <lineage>
        <taxon>Bacteria</taxon>
        <taxon>Bacillati</taxon>
        <taxon>Bacillota</taxon>
        <taxon>Bacilli</taxon>
        <taxon>Bacillales</taxon>
        <taxon>Bacillaceae</taxon>
        <taxon>Peribacillus</taxon>
    </lineage>
</organism>
<dbReference type="Proteomes" id="UP001234602">
    <property type="component" value="Unassembled WGS sequence"/>
</dbReference>
<name>A0AAW7I874_9BACI</name>
<proteinExistence type="predicted"/>
<feature type="coiled-coil region" evidence="1">
    <location>
        <begin position="7"/>
        <end position="38"/>
    </location>
</feature>
<dbReference type="RefSeq" id="WP_289319028.1">
    <property type="nucleotide sequence ID" value="NZ_JAUCEY010000001.1"/>
</dbReference>
<evidence type="ECO:0000313" key="2">
    <source>
        <dbReference type="EMBL" id="MDM5450689.1"/>
    </source>
</evidence>
<dbReference type="AlphaFoldDB" id="A0AAW7I874"/>
<reference evidence="2" key="1">
    <citation type="submission" date="2023-06" db="EMBL/GenBank/DDBJ databases">
        <title>Comparative genomics of Bacillaceae isolates and their secondary metabolite potential.</title>
        <authorList>
            <person name="Song L."/>
            <person name="Nielsen L.J."/>
            <person name="Mohite O."/>
            <person name="Xu X."/>
            <person name="Weber T."/>
            <person name="Kovacs A.T."/>
        </authorList>
    </citation>
    <scope>NUCLEOTIDE SEQUENCE</scope>
    <source>
        <strain evidence="2">D8_B_37</strain>
    </source>
</reference>
<comment type="caution">
    <text evidence="2">The sequence shown here is derived from an EMBL/GenBank/DDBJ whole genome shotgun (WGS) entry which is preliminary data.</text>
</comment>
<evidence type="ECO:0000313" key="3">
    <source>
        <dbReference type="Proteomes" id="UP001234602"/>
    </source>
</evidence>